<accession>A0A1M4ECB7</accession>
<protein>
    <submittedName>
        <fullName evidence="1">Uncharacterized protein</fullName>
    </submittedName>
</protein>
<reference evidence="1" key="1">
    <citation type="submission" date="2016-04" db="EMBL/GenBank/DDBJ databases">
        <authorList>
            <person name="Evans L.H."/>
            <person name="Alamgir A."/>
            <person name="Owens N."/>
            <person name="Weber N.D."/>
            <person name="Virtaneva K."/>
            <person name="Barbian K."/>
            <person name="Babar A."/>
            <person name="Rosenke K."/>
        </authorList>
    </citation>
    <scope>NUCLEOTIDE SEQUENCE</scope>
    <source>
        <strain evidence="1">Nono1</strain>
    </source>
</reference>
<dbReference type="AlphaFoldDB" id="A0A1M4ECB7"/>
<proteinExistence type="predicted"/>
<name>A0A1M4ECB7_9ACTN</name>
<organism evidence="1">
    <name type="scientific">Nonomuraea gerenzanensis</name>
    <dbReference type="NCBI Taxonomy" id="93944"/>
    <lineage>
        <taxon>Bacteria</taxon>
        <taxon>Bacillati</taxon>
        <taxon>Actinomycetota</taxon>
        <taxon>Actinomycetes</taxon>
        <taxon>Streptosporangiales</taxon>
        <taxon>Streptosporangiaceae</taxon>
        <taxon>Nonomuraea</taxon>
    </lineage>
</organism>
<dbReference type="RefSeq" id="WP_225275619.1">
    <property type="nucleotide sequence ID" value="NZ_CP084058.1"/>
</dbReference>
<gene>
    <name evidence="1" type="ORF">BN4615_P5824</name>
</gene>
<sequence length="49" mass="5517">MTEEHRSGRPVQMVEHIPEGAAVTRRFRTMLSADPGEFAHPKTRARQGS</sequence>
<dbReference type="EMBL" id="LT559118">
    <property type="protein sequence ID" value="SBO96308.1"/>
    <property type="molecule type" value="Genomic_DNA"/>
</dbReference>
<evidence type="ECO:0000313" key="1">
    <source>
        <dbReference type="EMBL" id="SBO96308.1"/>
    </source>
</evidence>